<reference evidence="1 2" key="1">
    <citation type="submission" date="2018-10" db="EMBL/GenBank/DDBJ databases">
        <title>Fifty Aureobasidium pullulans genomes reveal a recombining polyextremotolerant generalist.</title>
        <authorList>
            <person name="Gostincar C."/>
            <person name="Turk M."/>
            <person name="Zajc J."/>
            <person name="Gunde-Cimerman N."/>
        </authorList>
    </citation>
    <scope>NUCLEOTIDE SEQUENCE [LARGE SCALE GENOMIC DNA]</scope>
    <source>
        <strain evidence="1 2">EXF-10081</strain>
    </source>
</reference>
<dbReference type="Pfam" id="PF03928">
    <property type="entry name" value="HbpS-like"/>
    <property type="match status" value="1"/>
</dbReference>
<gene>
    <name evidence="1" type="ORF">D6D12_06115</name>
</gene>
<organism evidence="1 2">
    <name type="scientific">Aureobasidium pullulans</name>
    <name type="common">Black yeast</name>
    <name type="synonym">Pullularia pullulans</name>
    <dbReference type="NCBI Taxonomy" id="5580"/>
    <lineage>
        <taxon>Eukaryota</taxon>
        <taxon>Fungi</taxon>
        <taxon>Dikarya</taxon>
        <taxon>Ascomycota</taxon>
        <taxon>Pezizomycotina</taxon>
        <taxon>Dothideomycetes</taxon>
        <taxon>Dothideomycetidae</taxon>
        <taxon>Dothideales</taxon>
        <taxon>Saccotheciaceae</taxon>
        <taxon>Aureobasidium</taxon>
    </lineage>
</organism>
<name>A0AB74JQC1_AURPU</name>
<protein>
    <recommendedName>
        <fullName evidence="3">DUF967 domain protein</fullName>
    </recommendedName>
</protein>
<dbReference type="PANTHER" id="PTHR28255">
    <property type="match status" value="1"/>
</dbReference>
<evidence type="ECO:0000313" key="2">
    <source>
        <dbReference type="Proteomes" id="UP000310374"/>
    </source>
</evidence>
<dbReference type="GO" id="GO:0006620">
    <property type="term" value="P:post-translational protein targeting to endoplasmic reticulum membrane"/>
    <property type="evidence" value="ECO:0007669"/>
    <property type="project" value="TreeGrafter"/>
</dbReference>
<comment type="caution">
    <text evidence="1">The sequence shown here is derived from an EMBL/GenBank/DDBJ whole genome shotgun (WGS) entry which is preliminary data.</text>
</comment>
<proteinExistence type="predicted"/>
<dbReference type="Proteomes" id="UP000310374">
    <property type="component" value="Unassembled WGS sequence"/>
</dbReference>
<dbReference type="SUPFAM" id="SSF143744">
    <property type="entry name" value="GlcG-like"/>
    <property type="match status" value="1"/>
</dbReference>
<sequence>MPAFINLFHTKLPHKPTINHTIRPTFTNLNKSTFTNANMTDSTYPLTNPPTDLSAISQIDTSVLFPTFTVPDAWDLGCLLRSRLSTFPSPTVISITLANGTPLFYTAVHPGITPDNSHWVARKSATVLRFGTSTWYMHNKFQGDEKAFADKYCLQEKAKEYAIHGGGFPVRVKGVEGVVAVIVVSGLKQQQDHQIIVQTCRDFLDGVGEGDEKRKED</sequence>
<dbReference type="InterPro" id="IPR038084">
    <property type="entry name" value="PduO/GlcC-like_sf"/>
</dbReference>
<dbReference type="AlphaFoldDB" id="A0AB74JQC1"/>
<evidence type="ECO:0008006" key="3">
    <source>
        <dbReference type="Google" id="ProtNLM"/>
    </source>
</evidence>
<dbReference type="EMBL" id="QZAT01000078">
    <property type="protein sequence ID" value="THX26584.1"/>
    <property type="molecule type" value="Genomic_DNA"/>
</dbReference>
<accession>A0AB74JQC1</accession>
<dbReference type="Gene3D" id="3.30.450.150">
    <property type="entry name" value="Haem-degrading domain"/>
    <property type="match status" value="1"/>
</dbReference>
<evidence type="ECO:0000313" key="1">
    <source>
        <dbReference type="EMBL" id="THX26584.1"/>
    </source>
</evidence>
<dbReference type="InterPro" id="IPR010371">
    <property type="entry name" value="YBR137W-like"/>
</dbReference>
<dbReference type="GO" id="GO:0072380">
    <property type="term" value="C:TRC complex"/>
    <property type="evidence" value="ECO:0007669"/>
    <property type="project" value="TreeGrafter"/>
</dbReference>
<dbReference type="PANTHER" id="PTHR28255:SF1">
    <property type="entry name" value="UPF0303 PROTEIN YBR137W"/>
    <property type="match status" value="1"/>
</dbReference>
<dbReference type="InterPro" id="IPR005624">
    <property type="entry name" value="PduO/GlcC-like"/>
</dbReference>